<gene>
    <name evidence="1" type="ORF">HNAJ_LOCUS4597</name>
</gene>
<reference evidence="3" key="1">
    <citation type="submission" date="2017-02" db="UniProtKB">
        <authorList>
            <consortium name="WormBaseParasite"/>
        </authorList>
    </citation>
    <scope>IDENTIFICATION</scope>
</reference>
<name>A0A0R3TC10_RODNA</name>
<reference evidence="1 2" key="2">
    <citation type="submission" date="2018-11" db="EMBL/GenBank/DDBJ databases">
        <authorList>
            <consortium name="Pathogen Informatics"/>
        </authorList>
    </citation>
    <scope>NUCLEOTIDE SEQUENCE [LARGE SCALE GENOMIC DNA]</scope>
</reference>
<dbReference type="EMBL" id="UZAE01003351">
    <property type="protein sequence ID" value="VDO00457.1"/>
    <property type="molecule type" value="Genomic_DNA"/>
</dbReference>
<protein>
    <submittedName>
        <fullName evidence="3">Glutamine amidotransferase type-2 domain-containing protein</fullName>
    </submittedName>
</protein>
<dbReference type="STRING" id="102285.A0A0R3TC10"/>
<dbReference type="AlphaFoldDB" id="A0A0R3TC10"/>
<evidence type="ECO:0000313" key="2">
    <source>
        <dbReference type="Proteomes" id="UP000278807"/>
    </source>
</evidence>
<evidence type="ECO:0000313" key="1">
    <source>
        <dbReference type="EMBL" id="VDO00457.1"/>
    </source>
</evidence>
<dbReference type="Proteomes" id="UP000278807">
    <property type="component" value="Unassembled WGS sequence"/>
</dbReference>
<sequence length="58" mass="6565">MTKKFAHYKNGLFDSRVEHDACGVGFVANMHGERSTMVSLICYLKSLDLFPRSICILI</sequence>
<evidence type="ECO:0000313" key="3">
    <source>
        <dbReference type="WBParaSite" id="HNAJ_0000459901-mRNA-1"/>
    </source>
</evidence>
<organism evidence="3">
    <name type="scientific">Rodentolepis nana</name>
    <name type="common">Dwarf tapeworm</name>
    <name type="synonym">Hymenolepis nana</name>
    <dbReference type="NCBI Taxonomy" id="102285"/>
    <lineage>
        <taxon>Eukaryota</taxon>
        <taxon>Metazoa</taxon>
        <taxon>Spiralia</taxon>
        <taxon>Lophotrochozoa</taxon>
        <taxon>Platyhelminthes</taxon>
        <taxon>Cestoda</taxon>
        <taxon>Eucestoda</taxon>
        <taxon>Cyclophyllidea</taxon>
        <taxon>Hymenolepididae</taxon>
        <taxon>Rodentolepis</taxon>
    </lineage>
</organism>
<proteinExistence type="predicted"/>
<dbReference type="WBParaSite" id="HNAJ_0000459901-mRNA-1">
    <property type="protein sequence ID" value="HNAJ_0000459901-mRNA-1"/>
    <property type="gene ID" value="HNAJ_0000459901"/>
</dbReference>
<keyword evidence="2" id="KW-1185">Reference proteome</keyword>
<accession>A0A0R3TC10</accession>